<keyword evidence="1" id="KW-0472">Membrane</keyword>
<feature type="transmembrane region" description="Helical" evidence="1">
    <location>
        <begin position="71"/>
        <end position="95"/>
    </location>
</feature>
<name>A0ABM4BYS9_HYDVU</name>
<evidence type="ECO:0000313" key="2">
    <source>
        <dbReference type="Proteomes" id="UP001652625"/>
    </source>
</evidence>
<keyword evidence="1" id="KW-0812">Transmembrane</keyword>
<protein>
    <submittedName>
        <fullName evidence="3">Uncharacterized protein LOC105843363</fullName>
    </submittedName>
</protein>
<evidence type="ECO:0000256" key="1">
    <source>
        <dbReference type="SAM" id="Phobius"/>
    </source>
</evidence>
<dbReference type="Proteomes" id="UP001652625">
    <property type="component" value="Chromosome 06"/>
</dbReference>
<organism evidence="2 3">
    <name type="scientific">Hydra vulgaris</name>
    <name type="common">Hydra</name>
    <name type="synonym">Hydra attenuata</name>
    <dbReference type="NCBI Taxonomy" id="6087"/>
    <lineage>
        <taxon>Eukaryota</taxon>
        <taxon>Metazoa</taxon>
        <taxon>Cnidaria</taxon>
        <taxon>Hydrozoa</taxon>
        <taxon>Hydroidolina</taxon>
        <taxon>Anthoathecata</taxon>
        <taxon>Aplanulata</taxon>
        <taxon>Hydridae</taxon>
        <taxon>Hydra</taxon>
    </lineage>
</organism>
<proteinExistence type="predicted"/>
<accession>A0ABM4BYS9</accession>
<feature type="transmembrane region" description="Helical" evidence="1">
    <location>
        <begin position="107"/>
        <end position="127"/>
    </location>
</feature>
<evidence type="ECO:0000313" key="3">
    <source>
        <dbReference type="RefSeq" id="XP_065654407.1"/>
    </source>
</evidence>
<dbReference type="GeneID" id="105843363"/>
<dbReference type="RefSeq" id="XP_065654407.1">
    <property type="nucleotide sequence ID" value="XM_065798335.1"/>
</dbReference>
<reference evidence="3" key="1">
    <citation type="submission" date="2025-08" db="UniProtKB">
        <authorList>
            <consortium name="RefSeq"/>
        </authorList>
    </citation>
    <scope>IDENTIFICATION</scope>
</reference>
<keyword evidence="2" id="KW-1185">Reference proteome</keyword>
<gene>
    <name evidence="3" type="primary">LOC105843363</name>
</gene>
<dbReference type="PROSITE" id="PS51257">
    <property type="entry name" value="PROKAR_LIPOPROTEIN"/>
    <property type="match status" value="1"/>
</dbReference>
<sequence length="168" mass="18582">MLAKSLKITLWAIAITLMVGISCFLAAACGNSWWKSSLNDTEIGLLNFNIKGRKEQRKNLFQFKSFDLDNILILITFAIIFSTLSLVCLLVLCFFKEKNSTWTKGSFVLICLVFMAGACGIGAMLYAEIFVPHLWRNNKHGWSVISAWFGAIACITALIISCNAAASN</sequence>
<feature type="transmembrane region" description="Helical" evidence="1">
    <location>
        <begin position="147"/>
        <end position="166"/>
    </location>
</feature>
<keyword evidence="1" id="KW-1133">Transmembrane helix</keyword>